<keyword evidence="3" id="KW-1185">Reference proteome</keyword>
<protein>
    <recommendedName>
        <fullName evidence="4">DUF624 domain-containing protein</fullName>
    </recommendedName>
</protein>
<evidence type="ECO:0008006" key="4">
    <source>
        <dbReference type="Google" id="ProtNLM"/>
    </source>
</evidence>
<dbReference type="HOGENOM" id="CLU_081578_3_0_9"/>
<dbReference type="InterPro" id="IPR006938">
    <property type="entry name" value="DUF624"/>
</dbReference>
<proteinExistence type="predicted"/>
<feature type="transmembrane region" description="Helical" evidence="1">
    <location>
        <begin position="198"/>
        <end position="218"/>
    </location>
</feature>
<reference evidence="2 3" key="1">
    <citation type="submission" date="2009-08" db="EMBL/GenBank/DDBJ databases">
        <authorList>
            <person name="Muzny D."/>
            <person name="Qin X."/>
            <person name="Deng J."/>
            <person name="Jiang H."/>
            <person name="Liu Y."/>
            <person name="Qu J."/>
            <person name="Song X.-Z."/>
            <person name="Zhang L."/>
            <person name="Thornton R."/>
            <person name="Coyle M."/>
            <person name="Francisco L."/>
            <person name="Jackson L."/>
            <person name="Javaid M."/>
            <person name="Korchina V."/>
            <person name="Kovar C."/>
            <person name="Mata R."/>
            <person name="Mathew T."/>
            <person name="Ngo R."/>
            <person name="Nguyen L."/>
            <person name="Nguyen N."/>
            <person name="Okwuonu G."/>
            <person name="Ongeri F."/>
            <person name="Pham C."/>
            <person name="Simmons D."/>
            <person name="Wilczek-Boney K."/>
            <person name="Hale W."/>
            <person name="Jakkamsetti A."/>
            <person name="Pham P."/>
            <person name="Ruth R."/>
            <person name="San Lucas F."/>
            <person name="Warren J."/>
            <person name="Zhang J."/>
            <person name="Zhao Z."/>
            <person name="Zhou C."/>
            <person name="Zhu D."/>
            <person name="Lee S."/>
            <person name="Bess C."/>
            <person name="Blankenburg K."/>
            <person name="Forbes L."/>
            <person name="Fu Q."/>
            <person name="Gubbala S."/>
            <person name="Hirani K."/>
            <person name="Jayaseelan J.C."/>
            <person name="Lara F."/>
            <person name="Munidasa M."/>
            <person name="Palculict T."/>
            <person name="Patil S."/>
            <person name="Pu L.-L."/>
            <person name="Saada N."/>
            <person name="Tang L."/>
            <person name="Weissenberger G."/>
            <person name="Zhu Y."/>
            <person name="Hemphill L."/>
            <person name="Shang Y."/>
            <person name="Youmans B."/>
            <person name="Ayvaz T."/>
            <person name="Ross M."/>
            <person name="Santibanez J."/>
            <person name="Aqrawi P."/>
            <person name="Gross S."/>
            <person name="Joshi V."/>
            <person name="Fowler G."/>
            <person name="Nazareth L."/>
            <person name="Reid J."/>
            <person name="Worley K."/>
            <person name="Petrosino J."/>
            <person name="Highlander S."/>
            <person name="Gibbs R."/>
        </authorList>
    </citation>
    <scope>NUCLEOTIDE SEQUENCE [LARGE SCALE GENOMIC DNA]</scope>
    <source>
        <strain evidence="2 3">ATCC 49175</strain>
    </source>
</reference>
<dbReference type="AlphaFoldDB" id="C8NDZ0"/>
<dbReference type="Proteomes" id="UP000005926">
    <property type="component" value="Unassembled WGS sequence"/>
</dbReference>
<feature type="transmembrane region" description="Helical" evidence="1">
    <location>
        <begin position="167"/>
        <end position="192"/>
    </location>
</feature>
<organism evidence="2 3">
    <name type="scientific">Granulicatella adiacens ATCC 49175</name>
    <dbReference type="NCBI Taxonomy" id="638301"/>
    <lineage>
        <taxon>Bacteria</taxon>
        <taxon>Bacillati</taxon>
        <taxon>Bacillota</taxon>
        <taxon>Bacilli</taxon>
        <taxon>Lactobacillales</taxon>
        <taxon>Carnobacteriaceae</taxon>
        <taxon>Granulicatella</taxon>
    </lineage>
</organism>
<keyword evidence="1" id="KW-0472">Membrane</keyword>
<gene>
    <name evidence="2" type="ORF">HMPREF0444_0135</name>
</gene>
<comment type="caution">
    <text evidence="2">The sequence shown here is derived from an EMBL/GenBank/DDBJ whole genome shotgun (WGS) entry which is preliminary data.</text>
</comment>
<evidence type="ECO:0000256" key="1">
    <source>
        <dbReference type="SAM" id="Phobius"/>
    </source>
</evidence>
<feature type="transmembrane region" description="Helical" evidence="1">
    <location>
        <begin position="100"/>
        <end position="119"/>
    </location>
</feature>
<evidence type="ECO:0000313" key="2">
    <source>
        <dbReference type="EMBL" id="EEW38142.1"/>
    </source>
</evidence>
<accession>C8NDZ0</accession>
<sequence>MSRGSEIEEKSFSLPFSHIGTVISLQKLFRIDGPLVRGLTLITNLILLNTLFIITSIPLVTMGASVTSLNTMLHRILKGDDGDIIYHYFRIFKSNFKQATVIWAALVLLGVLLFLNYSIFSNTNFLNGYGLLLLAPVGMLVILGVAILLPYIGLFENSLKASVINSIFVCILDPLRAILLILFNCAVVYMSVNTPERLLTAIYVFTFGGFAIWALLNVKVTSKMFKKAYKLSNGGKQDENF</sequence>
<dbReference type="EMBL" id="ACKZ01000007">
    <property type="protein sequence ID" value="EEW38142.1"/>
    <property type="molecule type" value="Genomic_DNA"/>
</dbReference>
<keyword evidence="1" id="KW-1133">Transmembrane helix</keyword>
<dbReference type="Pfam" id="PF04854">
    <property type="entry name" value="DUF624"/>
    <property type="match status" value="1"/>
</dbReference>
<dbReference type="eggNOG" id="COG5578">
    <property type="taxonomic scope" value="Bacteria"/>
</dbReference>
<dbReference type="STRING" id="638301.HMPREF0444_0135"/>
<feature type="transmembrane region" description="Helical" evidence="1">
    <location>
        <begin position="41"/>
        <end position="66"/>
    </location>
</feature>
<dbReference type="RefSeq" id="WP_005605063.1">
    <property type="nucleotide sequence ID" value="NZ_CP102283.1"/>
</dbReference>
<keyword evidence="1" id="KW-0812">Transmembrane</keyword>
<feature type="transmembrane region" description="Helical" evidence="1">
    <location>
        <begin position="131"/>
        <end position="155"/>
    </location>
</feature>
<evidence type="ECO:0000313" key="3">
    <source>
        <dbReference type="Proteomes" id="UP000005926"/>
    </source>
</evidence>
<name>C8NDZ0_9LACT</name>